<dbReference type="OrthoDB" id="796197at2"/>
<evidence type="ECO:0008006" key="4">
    <source>
        <dbReference type="Google" id="ProtNLM"/>
    </source>
</evidence>
<keyword evidence="1" id="KW-1133">Transmembrane helix</keyword>
<dbReference type="EMBL" id="WKKH01000025">
    <property type="protein sequence ID" value="MRX77430.1"/>
    <property type="molecule type" value="Genomic_DNA"/>
</dbReference>
<evidence type="ECO:0000313" key="2">
    <source>
        <dbReference type="EMBL" id="MRX77430.1"/>
    </source>
</evidence>
<keyword evidence="3" id="KW-1185">Reference proteome</keyword>
<proteinExistence type="predicted"/>
<accession>A0A7K0G1V3</accession>
<evidence type="ECO:0000256" key="1">
    <source>
        <dbReference type="SAM" id="Phobius"/>
    </source>
</evidence>
<protein>
    <recommendedName>
        <fullName evidence="4">Zinc-finger domain-containing protein</fullName>
    </recommendedName>
</protein>
<feature type="transmembrane region" description="Helical" evidence="1">
    <location>
        <begin position="133"/>
        <end position="153"/>
    </location>
</feature>
<name>A0A7K0G1V3_9SPHI</name>
<comment type="caution">
    <text evidence="2">The sequence shown here is derived from an EMBL/GenBank/DDBJ whole genome shotgun (WGS) entry which is preliminary data.</text>
</comment>
<organism evidence="2 3">
    <name type="scientific">Pedobacter petrophilus</name>
    <dbReference type="NCBI Taxonomy" id="1908241"/>
    <lineage>
        <taxon>Bacteria</taxon>
        <taxon>Pseudomonadati</taxon>
        <taxon>Bacteroidota</taxon>
        <taxon>Sphingobacteriia</taxon>
        <taxon>Sphingobacteriales</taxon>
        <taxon>Sphingobacteriaceae</taxon>
        <taxon>Pedobacter</taxon>
    </lineage>
</organism>
<reference evidence="2 3" key="1">
    <citation type="submission" date="2019-11" db="EMBL/GenBank/DDBJ databases">
        <title>Pedobacter petrophilus genome.</title>
        <authorList>
            <person name="Feldbauer M.J."/>
            <person name="Newman J.D."/>
        </authorList>
    </citation>
    <scope>NUCLEOTIDE SEQUENCE [LARGE SCALE GENOMIC DNA]</scope>
    <source>
        <strain evidence="2 3">LMG 29686</strain>
    </source>
</reference>
<gene>
    <name evidence="2" type="ORF">GJU39_15185</name>
</gene>
<dbReference type="RefSeq" id="WP_154281834.1">
    <property type="nucleotide sequence ID" value="NZ_JBHUJQ010000001.1"/>
</dbReference>
<dbReference type="AlphaFoldDB" id="A0A7K0G1V3"/>
<sequence>MSTIEQQLWDYVDGNLDAAQAKIIQEKIDNNPEINLQYEALLNLNLAFNELDLEEPSMSFARNVMESVKSEPAPVALKTKVNTNIIYGIGGFFVTSLLALFGYTLYHSNLKFAGFDAELNLNIDWNKIVTPTAIYGFLFIDLVIGLVFLDYLLRKKAAHK</sequence>
<feature type="transmembrane region" description="Helical" evidence="1">
    <location>
        <begin position="85"/>
        <end position="106"/>
    </location>
</feature>
<keyword evidence="1" id="KW-0472">Membrane</keyword>
<dbReference type="Proteomes" id="UP000487757">
    <property type="component" value="Unassembled WGS sequence"/>
</dbReference>
<evidence type="ECO:0000313" key="3">
    <source>
        <dbReference type="Proteomes" id="UP000487757"/>
    </source>
</evidence>
<keyword evidence="1" id="KW-0812">Transmembrane</keyword>